<dbReference type="PANTHER" id="PTHR30472:SF24">
    <property type="entry name" value="FERRIC ENTEROBACTIN TRANSPORT SYSTEM PERMEASE PROTEIN FEPG"/>
    <property type="match status" value="1"/>
</dbReference>
<proteinExistence type="inferred from homology"/>
<feature type="transmembrane region" description="Helical" evidence="8">
    <location>
        <begin position="309"/>
        <end position="329"/>
    </location>
</feature>
<evidence type="ECO:0000256" key="5">
    <source>
        <dbReference type="ARBA" id="ARBA00022692"/>
    </source>
</evidence>
<name>A0A0C5VLI2_9GAMM</name>
<dbReference type="CDD" id="cd06550">
    <property type="entry name" value="TM_ABC_iron-siderophores_like"/>
    <property type="match status" value="1"/>
</dbReference>
<dbReference type="SUPFAM" id="SSF81345">
    <property type="entry name" value="ABC transporter involved in vitamin B12 uptake, BtuC"/>
    <property type="match status" value="1"/>
</dbReference>
<organism evidence="9 10">
    <name type="scientific">Gynuella sunshinyii YC6258</name>
    <dbReference type="NCBI Taxonomy" id="1445510"/>
    <lineage>
        <taxon>Bacteria</taxon>
        <taxon>Pseudomonadati</taxon>
        <taxon>Pseudomonadota</taxon>
        <taxon>Gammaproteobacteria</taxon>
        <taxon>Oceanospirillales</taxon>
        <taxon>Saccharospirillaceae</taxon>
        <taxon>Gynuella</taxon>
    </lineage>
</organism>
<feature type="transmembrane region" description="Helical" evidence="8">
    <location>
        <begin position="242"/>
        <end position="268"/>
    </location>
</feature>
<dbReference type="GO" id="GO:0033214">
    <property type="term" value="P:siderophore-iron import into cell"/>
    <property type="evidence" value="ECO:0007669"/>
    <property type="project" value="TreeGrafter"/>
</dbReference>
<dbReference type="Gene3D" id="1.10.3470.10">
    <property type="entry name" value="ABC transporter involved in vitamin B12 uptake, BtuC"/>
    <property type="match status" value="1"/>
</dbReference>
<feature type="transmembrane region" description="Helical" evidence="8">
    <location>
        <begin position="12"/>
        <end position="30"/>
    </location>
</feature>
<dbReference type="KEGG" id="gsn:YC6258_03536"/>
<dbReference type="InterPro" id="IPR000522">
    <property type="entry name" value="ABC_transptr_permease_BtuC"/>
</dbReference>
<reference evidence="9 10" key="1">
    <citation type="submission" date="2014-01" db="EMBL/GenBank/DDBJ databases">
        <title>Full genme sequencing of cellulolytic bacterium Gynuella sunshinyii YC6258T gen. nov., sp. nov.</title>
        <authorList>
            <person name="Khan H."/>
            <person name="Chung E.J."/>
            <person name="Chung Y.R."/>
        </authorList>
    </citation>
    <scope>NUCLEOTIDE SEQUENCE [LARGE SCALE GENOMIC DNA]</scope>
    <source>
        <strain evidence="9 10">YC6258</strain>
    </source>
</reference>
<accession>A0A0C5VLI2</accession>
<feature type="transmembrane region" description="Helical" evidence="8">
    <location>
        <begin position="96"/>
        <end position="117"/>
    </location>
</feature>
<dbReference type="AlphaFoldDB" id="A0A0C5VLI2"/>
<evidence type="ECO:0000256" key="1">
    <source>
        <dbReference type="ARBA" id="ARBA00004651"/>
    </source>
</evidence>
<evidence type="ECO:0000313" key="9">
    <source>
        <dbReference type="EMBL" id="AJQ95572.1"/>
    </source>
</evidence>
<dbReference type="OrthoDB" id="9055647at2"/>
<dbReference type="RefSeq" id="WP_044617826.1">
    <property type="nucleotide sequence ID" value="NZ_CP007142.1"/>
</dbReference>
<dbReference type="PANTHER" id="PTHR30472">
    <property type="entry name" value="FERRIC ENTEROBACTIN TRANSPORT SYSTEM PERMEASE PROTEIN"/>
    <property type="match status" value="1"/>
</dbReference>
<dbReference type="STRING" id="1445510.YC6258_03536"/>
<evidence type="ECO:0000256" key="2">
    <source>
        <dbReference type="ARBA" id="ARBA00007935"/>
    </source>
</evidence>
<feature type="transmembrane region" description="Helical" evidence="8">
    <location>
        <begin position="280"/>
        <end position="297"/>
    </location>
</feature>
<keyword evidence="7 8" id="KW-0472">Membrane</keyword>
<evidence type="ECO:0000256" key="7">
    <source>
        <dbReference type="ARBA" id="ARBA00023136"/>
    </source>
</evidence>
<keyword evidence="6 8" id="KW-1133">Transmembrane helix</keyword>
<feature type="transmembrane region" description="Helical" evidence="8">
    <location>
        <begin position="152"/>
        <end position="174"/>
    </location>
</feature>
<evidence type="ECO:0000256" key="4">
    <source>
        <dbReference type="ARBA" id="ARBA00022475"/>
    </source>
</evidence>
<keyword evidence="3" id="KW-0813">Transport</keyword>
<dbReference type="PATRIC" id="fig|1445510.3.peg.3497"/>
<dbReference type="FunFam" id="1.10.3470.10:FF:000001">
    <property type="entry name" value="Vitamin B12 ABC transporter permease BtuC"/>
    <property type="match status" value="1"/>
</dbReference>
<gene>
    <name evidence="9" type="ORF">YC6258_03536</name>
</gene>
<dbReference type="HOGENOM" id="CLU_013016_1_1_6"/>
<evidence type="ECO:0000256" key="8">
    <source>
        <dbReference type="SAM" id="Phobius"/>
    </source>
</evidence>
<dbReference type="InterPro" id="IPR037294">
    <property type="entry name" value="ABC_BtuC-like"/>
</dbReference>
<dbReference type="EMBL" id="CP007142">
    <property type="protein sequence ID" value="AJQ95572.1"/>
    <property type="molecule type" value="Genomic_DNA"/>
</dbReference>
<feature type="transmembrane region" description="Helical" evidence="8">
    <location>
        <begin position="123"/>
        <end position="145"/>
    </location>
</feature>
<keyword evidence="4" id="KW-1003">Cell membrane</keyword>
<evidence type="ECO:0000313" key="10">
    <source>
        <dbReference type="Proteomes" id="UP000032266"/>
    </source>
</evidence>
<keyword evidence="5 8" id="KW-0812">Transmembrane</keyword>
<dbReference type="GO" id="GO:0005886">
    <property type="term" value="C:plasma membrane"/>
    <property type="evidence" value="ECO:0007669"/>
    <property type="project" value="UniProtKB-SubCell"/>
</dbReference>
<keyword evidence="10" id="KW-1185">Reference proteome</keyword>
<sequence>MLRIQIRSADIGWLTLTAALMLLCVLWAITSGSYGLSMQRAITVLLFPEQSPERLMTVVWELRLPRVLAAVLSGATLSVAGVVMQTITRNPLASPGLTGVEAGASVTLLLLMIVLPISLPGYLLPVAAMSGGLVVATLVYLLAVIQGFSPVRLILVGVGMTAFLSAIADLLITYGDIERVESALVWLSGSLHQVVWSDVHTLAWWSLAVIPVWMSFRSLNLLRLGEHVAMTRGVNPRTMMPLLIVLAVSLTSAAVATIGTMSFVGLVGPHIARRFSGDRHGVLIPLAALTGGLMVLIGDTVGRMLFAPLQLPGGLVIVMIGAPYFVFLLRKMRH</sequence>
<evidence type="ECO:0000256" key="3">
    <source>
        <dbReference type="ARBA" id="ARBA00022448"/>
    </source>
</evidence>
<protein>
    <submittedName>
        <fullName evidence="9">ABC-type Fe3+-siderophore transport system, permease component</fullName>
    </submittedName>
</protein>
<evidence type="ECO:0000256" key="6">
    <source>
        <dbReference type="ARBA" id="ARBA00022989"/>
    </source>
</evidence>
<feature type="transmembrane region" description="Helical" evidence="8">
    <location>
        <begin position="64"/>
        <end position="84"/>
    </location>
</feature>
<dbReference type="Proteomes" id="UP000032266">
    <property type="component" value="Chromosome"/>
</dbReference>
<dbReference type="GO" id="GO:0022857">
    <property type="term" value="F:transmembrane transporter activity"/>
    <property type="evidence" value="ECO:0007669"/>
    <property type="project" value="InterPro"/>
</dbReference>
<comment type="similarity">
    <text evidence="2">Belongs to the binding-protein-dependent transport system permease family. FecCD subfamily.</text>
</comment>
<dbReference type="Pfam" id="PF01032">
    <property type="entry name" value="FecCD"/>
    <property type="match status" value="1"/>
</dbReference>
<comment type="subcellular location">
    <subcellularLocation>
        <location evidence="1">Cell membrane</location>
        <topology evidence="1">Multi-pass membrane protein</topology>
    </subcellularLocation>
</comment>